<organism evidence="1 2">
    <name type="scientific">Desulforamulus reducens (strain ATCC BAA-1160 / DSM 100696 / MI-1)</name>
    <name type="common">Desulfotomaculum reducens</name>
    <dbReference type="NCBI Taxonomy" id="349161"/>
    <lineage>
        <taxon>Bacteria</taxon>
        <taxon>Bacillati</taxon>
        <taxon>Bacillota</taxon>
        <taxon>Clostridia</taxon>
        <taxon>Eubacteriales</taxon>
        <taxon>Peptococcaceae</taxon>
        <taxon>Desulforamulus</taxon>
    </lineage>
</organism>
<dbReference type="RefSeq" id="WP_011877790.1">
    <property type="nucleotide sequence ID" value="NC_009253.1"/>
</dbReference>
<dbReference type="EMBL" id="CP000612">
    <property type="protein sequence ID" value="ABO49971.1"/>
    <property type="molecule type" value="Genomic_DNA"/>
</dbReference>
<sequence length="111" mass="13250">MQIYNTLQGLGLVHRITILEVNNNKHWKVWQMEENKEFELNLSEETMKMLEEYATMKGTTPEDVAEYIIFEFLRNQIHVIEKRSEEVGVPVNELVNMQFSKILSYLKQQQM</sequence>
<name>A4J4G8_DESRM</name>
<dbReference type="AlphaFoldDB" id="A4J4G8"/>
<proteinExistence type="predicted"/>
<protein>
    <submittedName>
        <fullName evidence="1">Uncharacterized protein</fullName>
    </submittedName>
</protein>
<dbReference type="KEGG" id="drm:Dred_1441"/>
<accession>A4J4G8</accession>
<dbReference type="Proteomes" id="UP000001556">
    <property type="component" value="Chromosome"/>
</dbReference>
<keyword evidence="2" id="KW-1185">Reference proteome</keyword>
<dbReference type="HOGENOM" id="CLU_172414_0_0_9"/>
<evidence type="ECO:0000313" key="1">
    <source>
        <dbReference type="EMBL" id="ABO49971.1"/>
    </source>
</evidence>
<reference evidence="1 2" key="1">
    <citation type="submission" date="2007-03" db="EMBL/GenBank/DDBJ databases">
        <title>Complete sequence of Desulfotomaculum reducens MI-1.</title>
        <authorList>
            <consortium name="US DOE Joint Genome Institute"/>
            <person name="Copeland A."/>
            <person name="Lucas S."/>
            <person name="Lapidus A."/>
            <person name="Barry K."/>
            <person name="Detter J.C."/>
            <person name="Glavina del Rio T."/>
            <person name="Hammon N."/>
            <person name="Israni S."/>
            <person name="Dalin E."/>
            <person name="Tice H."/>
            <person name="Pitluck S."/>
            <person name="Sims D."/>
            <person name="Brettin T."/>
            <person name="Bruce D."/>
            <person name="Han C."/>
            <person name="Tapia R."/>
            <person name="Schmutz J."/>
            <person name="Larimer F."/>
            <person name="Land M."/>
            <person name="Hauser L."/>
            <person name="Kyrpides N."/>
            <person name="Kim E."/>
            <person name="Tebo B.M."/>
            <person name="Richardson P."/>
        </authorList>
    </citation>
    <scope>NUCLEOTIDE SEQUENCE [LARGE SCALE GENOMIC DNA]</scope>
    <source>
        <strain evidence="1 2">MI-1</strain>
    </source>
</reference>
<gene>
    <name evidence="1" type="ordered locus">Dred_1441</name>
</gene>
<evidence type="ECO:0000313" key="2">
    <source>
        <dbReference type="Proteomes" id="UP000001556"/>
    </source>
</evidence>